<comment type="subcellular location">
    <subcellularLocation>
        <location evidence="1">Nucleus</location>
    </subcellularLocation>
</comment>
<organism evidence="5 6">
    <name type="scientific">Rhamnella rubrinervis</name>
    <dbReference type="NCBI Taxonomy" id="2594499"/>
    <lineage>
        <taxon>Eukaryota</taxon>
        <taxon>Viridiplantae</taxon>
        <taxon>Streptophyta</taxon>
        <taxon>Embryophyta</taxon>
        <taxon>Tracheophyta</taxon>
        <taxon>Spermatophyta</taxon>
        <taxon>Magnoliopsida</taxon>
        <taxon>eudicotyledons</taxon>
        <taxon>Gunneridae</taxon>
        <taxon>Pentapetalae</taxon>
        <taxon>rosids</taxon>
        <taxon>fabids</taxon>
        <taxon>Rosales</taxon>
        <taxon>Rhamnaceae</taxon>
        <taxon>rhamnoid group</taxon>
        <taxon>Rhamneae</taxon>
        <taxon>Rhamnella</taxon>
    </lineage>
</organism>
<evidence type="ECO:0000256" key="2">
    <source>
        <dbReference type="ARBA" id="ARBA00023242"/>
    </source>
</evidence>
<dbReference type="SMART" id="SM01191">
    <property type="entry name" value="ENT"/>
    <property type="match status" value="1"/>
</dbReference>
<dbReference type="Gene3D" id="2.30.30.140">
    <property type="match status" value="1"/>
</dbReference>
<feature type="compositionally biased region" description="Polar residues" evidence="3">
    <location>
        <begin position="299"/>
        <end position="312"/>
    </location>
</feature>
<keyword evidence="6" id="KW-1185">Reference proteome</keyword>
<feature type="compositionally biased region" description="Polar residues" evidence="3">
    <location>
        <begin position="151"/>
        <end position="171"/>
    </location>
</feature>
<proteinExistence type="predicted"/>
<dbReference type="GO" id="GO:0005634">
    <property type="term" value="C:nucleus"/>
    <property type="evidence" value="ECO:0007669"/>
    <property type="project" value="UniProtKB-SubCell"/>
</dbReference>
<dbReference type="FunFam" id="1.10.1240.40:FF:000005">
    <property type="entry name" value="ENT domain containing protein, expressed"/>
    <property type="match status" value="1"/>
</dbReference>
<dbReference type="InterPro" id="IPR033485">
    <property type="entry name" value="EMSY-LIKE_plant"/>
</dbReference>
<feature type="compositionally biased region" description="Basic residues" evidence="3">
    <location>
        <begin position="272"/>
        <end position="281"/>
    </location>
</feature>
<feature type="region of interest" description="Disordered" evidence="3">
    <location>
        <begin position="261"/>
        <end position="313"/>
    </location>
</feature>
<evidence type="ECO:0000313" key="6">
    <source>
        <dbReference type="Proteomes" id="UP000796880"/>
    </source>
</evidence>
<name>A0A8K0GZ17_9ROSA</name>
<dbReference type="Gene3D" id="1.10.1240.40">
    <property type="entry name" value="ENT domain"/>
    <property type="match status" value="1"/>
</dbReference>
<feature type="region of interest" description="Disordered" evidence="3">
    <location>
        <begin position="1"/>
        <end position="36"/>
    </location>
</feature>
<dbReference type="OrthoDB" id="1737049at2759"/>
<comment type="caution">
    <text evidence="5">The sequence shown here is derived from an EMBL/GenBank/DDBJ whole genome shotgun (WGS) entry which is preliminary data.</text>
</comment>
<accession>A0A8K0GZ17</accession>
<feature type="compositionally biased region" description="Gly residues" evidence="3">
    <location>
        <begin position="285"/>
        <end position="294"/>
    </location>
</feature>
<dbReference type="CDD" id="cd20404">
    <property type="entry name" value="Tudor_Agenet_AtEML-like"/>
    <property type="match status" value="1"/>
</dbReference>
<evidence type="ECO:0000256" key="1">
    <source>
        <dbReference type="ARBA" id="ARBA00004123"/>
    </source>
</evidence>
<dbReference type="PANTHER" id="PTHR33432:SF20">
    <property type="entry name" value="PROTEIN EMSY-LIKE 1"/>
    <property type="match status" value="1"/>
</dbReference>
<reference evidence="5" key="1">
    <citation type="submission" date="2020-03" db="EMBL/GenBank/DDBJ databases">
        <title>A high-quality chromosome-level genome assembly of a woody plant with both climbing and erect habits, Rhamnella rubrinervis.</title>
        <authorList>
            <person name="Lu Z."/>
            <person name="Yang Y."/>
            <person name="Zhu X."/>
            <person name="Sun Y."/>
        </authorList>
    </citation>
    <scope>NUCLEOTIDE SEQUENCE</scope>
    <source>
        <strain evidence="5">BYM</strain>
        <tissue evidence="5">Leaf</tissue>
    </source>
</reference>
<sequence>MDYNVSDSSGTDDDLPPSHQNRVPRGSRGAGNERSAVGSISFPRMYTDMEAQIHHLEQEAYCAVLRAFQAQSDALTWEKESLITELRNELRVSNDEHRELLTRVNADDIIVKLREWRKSGGLQATRLNTSHPVYDLLSSPSGPTSRKKQKTIQSGQQIPSLTTVKSMQYPSTEPARNRQIAKRSSSDGRVEPIGAATFDPLIGRKVWTRWPADNSFYEAVITNYDAVEGRHVLVYDIGTENESWELVDLKEISPEDIQWEGEEKGHQGGHNGRGRGVKKPWNRGGFIGSGGRGRGPVKSLSTKDSLPPQNGITKKVSDDIELLNTDSLVKEVEMVFSTSDPDPFELEKAKKMLKEHEQALVDAIARLAYASDGESVFEEPFLESLEWPISCFGQFSYQFTISTDIPVYADNFTDRQQRSDQIFNIDNNGCCRL</sequence>
<dbReference type="InterPro" id="IPR005491">
    <property type="entry name" value="ENT_dom"/>
</dbReference>
<dbReference type="PANTHER" id="PTHR33432">
    <property type="entry name" value="PROTEIN EMSY-LIKE 4"/>
    <property type="match status" value="1"/>
</dbReference>
<dbReference type="Proteomes" id="UP000796880">
    <property type="component" value="Unassembled WGS sequence"/>
</dbReference>
<evidence type="ECO:0000313" key="5">
    <source>
        <dbReference type="EMBL" id="KAF3442633.1"/>
    </source>
</evidence>
<dbReference type="Pfam" id="PF03735">
    <property type="entry name" value="ENT"/>
    <property type="match status" value="1"/>
</dbReference>
<protein>
    <recommendedName>
        <fullName evidence="4">ENT domain-containing protein</fullName>
    </recommendedName>
</protein>
<feature type="domain" description="ENT" evidence="4">
    <location>
        <begin position="49"/>
        <end position="136"/>
    </location>
</feature>
<evidence type="ECO:0000259" key="4">
    <source>
        <dbReference type="PROSITE" id="PS51138"/>
    </source>
</evidence>
<dbReference type="AlphaFoldDB" id="A0A8K0GZ17"/>
<dbReference type="EMBL" id="VOIH02000007">
    <property type="protein sequence ID" value="KAF3442633.1"/>
    <property type="molecule type" value="Genomic_DNA"/>
</dbReference>
<dbReference type="GO" id="GO:0050832">
    <property type="term" value="P:defense response to fungus"/>
    <property type="evidence" value="ECO:0007669"/>
    <property type="project" value="InterPro"/>
</dbReference>
<dbReference type="SUPFAM" id="SSF158639">
    <property type="entry name" value="ENT-like"/>
    <property type="match status" value="1"/>
</dbReference>
<evidence type="ECO:0000256" key="3">
    <source>
        <dbReference type="SAM" id="MobiDB-lite"/>
    </source>
</evidence>
<gene>
    <name evidence="5" type="ORF">FNV43_RR16549</name>
</gene>
<dbReference type="SUPFAM" id="SSF63748">
    <property type="entry name" value="Tudor/PWWP/MBT"/>
    <property type="match status" value="1"/>
</dbReference>
<dbReference type="InterPro" id="IPR036142">
    <property type="entry name" value="ENT_dom-like_sf"/>
</dbReference>
<dbReference type="PROSITE" id="PS51138">
    <property type="entry name" value="ENT"/>
    <property type="match status" value="1"/>
</dbReference>
<feature type="region of interest" description="Disordered" evidence="3">
    <location>
        <begin position="133"/>
        <end position="191"/>
    </location>
</feature>
<keyword evidence="2" id="KW-0539">Nucleus</keyword>